<dbReference type="STRING" id="644966.Tmar_0522"/>
<dbReference type="GO" id="GO:0042941">
    <property type="term" value="P:D-alanine transmembrane transport"/>
    <property type="evidence" value="ECO:0007669"/>
    <property type="project" value="TreeGrafter"/>
</dbReference>
<dbReference type="HOGENOM" id="CLU_000604_1_2_9"/>
<evidence type="ECO:0000256" key="1">
    <source>
        <dbReference type="ARBA" id="ARBA00022448"/>
    </source>
</evidence>
<dbReference type="PANTHER" id="PTHR45772:SF7">
    <property type="entry name" value="AMINO ACID ABC TRANSPORTER ATP-BINDING PROTEIN"/>
    <property type="match status" value="1"/>
</dbReference>
<dbReference type="GO" id="GO:0015808">
    <property type="term" value="P:L-alanine transport"/>
    <property type="evidence" value="ECO:0007669"/>
    <property type="project" value="TreeGrafter"/>
</dbReference>
<dbReference type="KEGG" id="tmr:Tmar_0522"/>
<dbReference type="Pfam" id="PF00005">
    <property type="entry name" value="ABC_tran"/>
    <property type="match status" value="1"/>
</dbReference>
<dbReference type="InterPro" id="IPR051120">
    <property type="entry name" value="ABC_AA/LPS_Transport"/>
</dbReference>
<dbReference type="eggNOG" id="COG0411">
    <property type="taxonomic scope" value="Bacteria"/>
</dbReference>
<dbReference type="Pfam" id="PF12399">
    <property type="entry name" value="BCA_ABC_TP_C"/>
    <property type="match status" value="1"/>
</dbReference>
<dbReference type="OrthoDB" id="9779136at2"/>
<feature type="region of interest" description="Disordered" evidence="4">
    <location>
        <begin position="1"/>
        <end position="30"/>
    </location>
</feature>
<dbReference type="RefSeq" id="WP_013494948.1">
    <property type="nucleotide sequence ID" value="NC_014831.1"/>
</dbReference>
<dbReference type="GO" id="GO:0015192">
    <property type="term" value="F:L-phenylalanine transmembrane transporter activity"/>
    <property type="evidence" value="ECO:0007669"/>
    <property type="project" value="TreeGrafter"/>
</dbReference>
<reference evidence="6 7" key="1">
    <citation type="journal article" date="2010" name="Stand. Genomic Sci.">
        <title>Complete genome sequence of Thermaerobacter marianensis type strain (7p75a).</title>
        <authorList>
            <person name="Han C."/>
            <person name="Gu W."/>
            <person name="Zhang X."/>
            <person name="Lapidus A."/>
            <person name="Nolan M."/>
            <person name="Copeland A."/>
            <person name="Lucas S."/>
            <person name="Del Rio T.G."/>
            <person name="Tice H."/>
            <person name="Cheng J.F."/>
            <person name="Tapia R."/>
            <person name="Goodwin L."/>
            <person name="Pitluck S."/>
            <person name="Pagani I."/>
            <person name="Ivanova N."/>
            <person name="Mavromatis K."/>
            <person name="Mikhailova N."/>
            <person name="Pati A."/>
            <person name="Chen A."/>
            <person name="Palaniappan K."/>
            <person name="Land M."/>
            <person name="Hauser L."/>
            <person name="Chang Y.J."/>
            <person name="Jeffries C.D."/>
            <person name="Schneider S."/>
            <person name="Rohde M."/>
            <person name="Goker M."/>
            <person name="Pukall R."/>
            <person name="Woyke T."/>
            <person name="Bristow J."/>
            <person name="Eisen J.A."/>
            <person name="Markowitz V."/>
            <person name="Hugenholtz P."/>
            <person name="Kyrpides N.C."/>
            <person name="Klenk H.P."/>
            <person name="Detter J.C."/>
        </authorList>
    </citation>
    <scope>NUCLEOTIDE SEQUENCE [LARGE SCALE GENOMIC DNA]</scope>
    <source>
        <strain evidence="7">ATCC 700841 / DSM 12885 / JCM 10246 / 7p75a</strain>
    </source>
</reference>
<accession>E6SH12</accession>
<keyword evidence="7" id="KW-1185">Reference proteome</keyword>
<dbReference type="EMBL" id="CP002344">
    <property type="protein sequence ID" value="ADU50643.1"/>
    <property type="molecule type" value="Genomic_DNA"/>
</dbReference>
<evidence type="ECO:0000313" key="7">
    <source>
        <dbReference type="Proteomes" id="UP000008915"/>
    </source>
</evidence>
<organism evidence="6 7">
    <name type="scientific">Thermaerobacter marianensis (strain ATCC 700841 / DSM 12885 / JCM 10246 / 7p75a)</name>
    <dbReference type="NCBI Taxonomy" id="644966"/>
    <lineage>
        <taxon>Bacteria</taxon>
        <taxon>Bacillati</taxon>
        <taxon>Bacillota</taxon>
        <taxon>Clostridia</taxon>
        <taxon>Eubacteriales</taxon>
        <taxon>Clostridiales Family XVII. Incertae Sedis</taxon>
        <taxon>Thermaerobacter</taxon>
    </lineage>
</organism>
<dbReference type="InterPro" id="IPR032823">
    <property type="entry name" value="BCA_ABC_TP_C"/>
</dbReference>
<dbReference type="PROSITE" id="PS50893">
    <property type="entry name" value="ABC_TRANSPORTER_2"/>
    <property type="match status" value="1"/>
</dbReference>
<dbReference type="PANTHER" id="PTHR45772">
    <property type="entry name" value="CONSERVED COMPONENT OF ABC TRANSPORTER FOR NATURAL AMINO ACIDS-RELATED"/>
    <property type="match status" value="1"/>
</dbReference>
<dbReference type="AlphaFoldDB" id="E6SH12"/>
<dbReference type="GO" id="GO:1903806">
    <property type="term" value="P:L-isoleucine import across plasma membrane"/>
    <property type="evidence" value="ECO:0007669"/>
    <property type="project" value="TreeGrafter"/>
</dbReference>
<evidence type="ECO:0000313" key="6">
    <source>
        <dbReference type="EMBL" id="ADU50643.1"/>
    </source>
</evidence>
<keyword evidence="1" id="KW-0813">Transport</keyword>
<dbReference type="GO" id="GO:0005304">
    <property type="term" value="F:L-valine transmembrane transporter activity"/>
    <property type="evidence" value="ECO:0007669"/>
    <property type="project" value="TreeGrafter"/>
</dbReference>
<evidence type="ECO:0000256" key="2">
    <source>
        <dbReference type="ARBA" id="ARBA00022741"/>
    </source>
</evidence>
<gene>
    <name evidence="6" type="ordered locus">Tmar_0522</name>
</gene>
<feature type="compositionally biased region" description="Basic and acidic residues" evidence="4">
    <location>
        <begin position="1"/>
        <end position="10"/>
    </location>
</feature>
<dbReference type="InterPro" id="IPR003593">
    <property type="entry name" value="AAA+_ATPase"/>
</dbReference>
<dbReference type="GO" id="GO:0005524">
    <property type="term" value="F:ATP binding"/>
    <property type="evidence" value="ECO:0007669"/>
    <property type="project" value="UniProtKB-KW"/>
</dbReference>
<dbReference type="FunFam" id="3.40.50.300:FF:000421">
    <property type="entry name" value="Branched-chain amino acid ABC transporter ATP-binding protein"/>
    <property type="match status" value="1"/>
</dbReference>
<dbReference type="SMART" id="SM00382">
    <property type="entry name" value="AAA"/>
    <property type="match status" value="1"/>
</dbReference>
<evidence type="ECO:0000256" key="4">
    <source>
        <dbReference type="SAM" id="MobiDB-lite"/>
    </source>
</evidence>
<name>E6SH12_THEM7</name>
<dbReference type="GO" id="GO:1903805">
    <property type="term" value="P:L-valine import across plasma membrane"/>
    <property type="evidence" value="ECO:0007669"/>
    <property type="project" value="TreeGrafter"/>
</dbReference>
<dbReference type="Gene3D" id="3.40.50.300">
    <property type="entry name" value="P-loop containing nucleotide triphosphate hydrolases"/>
    <property type="match status" value="1"/>
</dbReference>
<dbReference type="GO" id="GO:0015188">
    <property type="term" value="F:L-isoleucine transmembrane transporter activity"/>
    <property type="evidence" value="ECO:0007669"/>
    <property type="project" value="TreeGrafter"/>
</dbReference>
<sequence length="282" mass="29829">MTAGEKDLRDAAATGVGSGRGDGAAARDPGRAGGVPVLEVRGLTRYFGGLAAVKDVDLVVPEGLIFGLIGPNGAGKTTTFSMIAGSLQPSAGRVLYRGHDVTRLKAFQRVRLGIARTHQIVRPFRSLSVVENVELATRYGRRPPRSAAEARERALEVLEFVGLGAQAGLPAAVLPVGQQKLLELARALATAPDLLLCDEICGGLTDAETRNVMDLLRRIRDAGTTIVYIEHDMRAVMSVCDRIAVLNFGQKLAEGTPAEIQRNPAVIEAYLGRAAAEVSARG</sequence>
<feature type="domain" description="ABC transporter" evidence="5">
    <location>
        <begin position="38"/>
        <end position="273"/>
    </location>
</feature>
<protein>
    <submittedName>
        <fullName evidence="6">Amino acid/amide ABC transporter ATP-binding protein 1, HAAT family</fullName>
    </submittedName>
</protein>
<dbReference type="CDD" id="cd03219">
    <property type="entry name" value="ABC_Mj1267_LivG_branched"/>
    <property type="match status" value="1"/>
</dbReference>
<keyword evidence="2" id="KW-0547">Nucleotide-binding</keyword>
<reference evidence="7" key="2">
    <citation type="journal article" date="2010" name="Stand. Genomic Sci.">
        <title>Complete genome sequence of Thermaerobacter marianensis type strain (7p75aT).</title>
        <authorList>
            <person name="Han C."/>
            <person name="Gu W."/>
            <person name="Zhang X."/>
            <person name="Lapidus A."/>
            <person name="Nolan M."/>
            <person name="Copeland A."/>
            <person name="Lucas S."/>
            <person name="Glavina Del Rio T."/>
            <person name="Tice H."/>
            <person name="Cheng J."/>
            <person name="Tapia R."/>
            <person name="Goodwin L."/>
            <person name="Pitluck S."/>
            <person name="Pagani I."/>
            <person name="Ivanova N."/>
            <person name="Mavromatis K."/>
            <person name="Mikhailova N."/>
            <person name="Pati A."/>
            <person name="Chen A."/>
            <person name="Palaniappan K."/>
            <person name="Land M."/>
            <person name="Hauser L."/>
            <person name="Chang Y."/>
            <person name="Jeffries C."/>
            <person name="Schneider S."/>
            <person name="Rohde M."/>
            <person name="Goker M."/>
            <person name="Pukall R."/>
            <person name="Woyke T."/>
            <person name="Bristow J."/>
            <person name="Eisen J."/>
            <person name="Markowitz V."/>
            <person name="Hugenholtz P."/>
            <person name="Kyrpides N."/>
            <person name="Klenk H."/>
            <person name="Detter J."/>
        </authorList>
    </citation>
    <scope>NUCLEOTIDE SEQUENCE [LARGE SCALE GENOMIC DNA]</scope>
    <source>
        <strain evidence="7">ATCC 700841 / DSM 12885 / JCM 10246 / 7p75a</strain>
    </source>
</reference>
<dbReference type="InterPro" id="IPR027417">
    <property type="entry name" value="P-loop_NTPase"/>
</dbReference>
<dbReference type="GO" id="GO:0016887">
    <property type="term" value="F:ATP hydrolysis activity"/>
    <property type="evidence" value="ECO:0007669"/>
    <property type="project" value="InterPro"/>
</dbReference>
<dbReference type="SUPFAM" id="SSF52540">
    <property type="entry name" value="P-loop containing nucleoside triphosphate hydrolases"/>
    <property type="match status" value="1"/>
</dbReference>
<evidence type="ECO:0000256" key="3">
    <source>
        <dbReference type="ARBA" id="ARBA00022840"/>
    </source>
</evidence>
<dbReference type="GO" id="GO:0005886">
    <property type="term" value="C:plasma membrane"/>
    <property type="evidence" value="ECO:0007669"/>
    <property type="project" value="TreeGrafter"/>
</dbReference>
<keyword evidence="3 6" id="KW-0067">ATP-binding</keyword>
<dbReference type="Proteomes" id="UP000008915">
    <property type="component" value="Chromosome"/>
</dbReference>
<proteinExistence type="predicted"/>
<evidence type="ECO:0000259" key="5">
    <source>
        <dbReference type="PROSITE" id="PS50893"/>
    </source>
</evidence>
<dbReference type="InterPro" id="IPR003439">
    <property type="entry name" value="ABC_transporter-like_ATP-bd"/>
</dbReference>